<reference evidence="2" key="1">
    <citation type="submission" date="2018-05" db="EMBL/GenBank/DDBJ databases">
        <authorList>
            <person name="Lanie J.A."/>
            <person name="Ng W.-L."/>
            <person name="Kazmierczak K.M."/>
            <person name="Andrzejewski T.M."/>
            <person name="Davidsen T.M."/>
            <person name="Wayne K.J."/>
            <person name="Tettelin H."/>
            <person name="Glass J.I."/>
            <person name="Rusch D."/>
            <person name="Podicherti R."/>
            <person name="Tsui H.-C.T."/>
            <person name="Winkler M.E."/>
        </authorList>
    </citation>
    <scope>NUCLEOTIDE SEQUENCE</scope>
</reference>
<dbReference type="PANTHER" id="PTHR35446:SF2">
    <property type="entry name" value="CARBOXYMUCONOLACTONE DECARBOXYLASE-LIKE DOMAIN-CONTAINING PROTEIN"/>
    <property type="match status" value="1"/>
</dbReference>
<dbReference type="GO" id="GO:0051920">
    <property type="term" value="F:peroxiredoxin activity"/>
    <property type="evidence" value="ECO:0007669"/>
    <property type="project" value="InterPro"/>
</dbReference>
<protein>
    <recommendedName>
        <fullName evidence="1">Carboxymuconolactone decarboxylase-like domain-containing protein</fullName>
    </recommendedName>
</protein>
<dbReference type="SUPFAM" id="SSF69118">
    <property type="entry name" value="AhpD-like"/>
    <property type="match status" value="1"/>
</dbReference>
<name>A0A381XDI7_9ZZZZ</name>
<dbReference type="EMBL" id="UINC01014786">
    <property type="protein sequence ID" value="SVA62815.1"/>
    <property type="molecule type" value="Genomic_DNA"/>
</dbReference>
<evidence type="ECO:0000313" key="2">
    <source>
        <dbReference type="EMBL" id="SVA62815.1"/>
    </source>
</evidence>
<dbReference type="InterPro" id="IPR004675">
    <property type="entry name" value="AhpD_core"/>
</dbReference>
<dbReference type="AlphaFoldDB" id="A0A381XDI7"/>
<proteinExistence type="predicted"/>
<accession>A0A381XDI7</accession>
<dbReference type="Gene3D" id="1.20.1290.10">
    <property type="entry name" value="AhpD-like"/>
    <property type="match status" value="1"/>
</dbReference>
<organism evidence="2">
    <name type="scientific">marine metagenome</name>
    <dbReference type="NCBI Taxonomy" id="408172"/>
    <lineage>
        <taxon>unclassified sequences</taxon>
        <taxon>metagenomes</taxon>
        <taxon>ecological metagenomes</taxon>
    </lineage>
</organism>
<dbReference type="NCBIfam" id="TIGR00778">
    <property type="entry name" value="ahpD_dom"/>
    <property type="match status" value="1"/>
</dbReference>
<sequence length="130" mass="14776">MPILKTVSEKKAKGKVKKIFDTIKKTRKINTVPNFWKTIAADPDTLERTWNSLQQVMKKGSLDPLTKELIYVAVSMTNSCEYCIRSHSLAAKKKGMTDKMLKELIAIVGMANETNRLVESYQVEVDKLLK</sequence>
<dbReference type="InterPro" id="IPR029032">
    <property type="entry name" value="AhpD-like"/>
</dbReference>
<dbReference type="PANTHER" id="PTHR35446">
    <property type="entry name" value="SI:CH211-175M2.5"/>
    <property type="match status" value="1"/>
</dbReference>
<feature type="domain" description="Carboxymuconolactone decarboxylase-like" evidence="1">
    <location>
        <begin position="43"/>
        <end position="119"/>
    </location>
</feature>
<dbReference type="Pfam" id="PF02627">
    <property type="entry name" value="CMD"/>
    <property type="match status" value="1"/>
</dbReference>
<gene>
    <name evidence="2" type="ORF">METZ01_LOCUS115669</name>
</gene>
<evidence type="ECO:0000259" key="1">
    <source>
        <dbReference type="Pfam" id="PF02627"/>
    </source>
</evidence>
<dbReference type="InterPro" id="IPR003779">
    <property type="entry name" value="CMD-like"/>
</dbReference>